<dbReference type="PANTHER" id="PTHR30548:SF2">
    <property type="entry name" value="2-HYDROXYACYL-COA DEHYDRATASE,D-COMPONENT"/>
    <property type="match status" value="1"/>
</dbReference>
<comment type="similarity">
    <text evidence="2">Belongs to the FldB/FldC dehydratase alpha/beta subunit family.</text>
</comment>
<keyword evidence="3" id="KW-0408">Iron</keyword>
<keyword evidence="3" id="KW-0411">Iron-sulfur</keyword>
<dbReference type="PANTHER" id="PTHR30548">
    <property type="entry name" value="2-HYDROXYGLUTARYL-COA DEHYDRATASE, D-COMPONENT-RELATED"/>
    <property type="match status" value="1"/>
</dbReference>
<keyword evidence="5" id="KW-1185">Reference proteome</keyword>
<evidence type="ECO:0000313" key="4">
    <source>
        <dbReference type="EMBL" id="UYO63957.1"/>
    </source>
</evidence>
<keyword evidence="3" id="KW-0479">Metal-binding</keyword>
<comment type="cofactor">
    <cofactor evidence="1">
        <name>[4Fe-4S] cluster</name>
        <dbReference type="ChEBI" id="CHEBI:49883"/>
    </cofactor>
</comment>
<dbReference type="Proteomes" id="UP001163550">
    <property type="component" value="Chromosome"/>
</dbReference>
<sequence length="477" mass="55159">MNYNELFNMCGLNDEWQAQNKERIEKFLHKIYIRSDKDIEDSVAWAKSQFDFTLQGTRQIMAVIMKESIDYSLADEECEIIINYTRPAMASLSQGFHVWEKRINEELGYKKYYARGTSIVYLMIALGTIFNKANWCIELAEDMGQTAGKGHCSEYQIWEGGLSKGMFPPPTVEVSCGLFCDQAPEVEAMMAEEFSYDIVFTDLPEDHPWDTWPNMDLEAIKYLSANTELVYDHLREKYGFTMSEEDKSQGVMEANKFTNRHFGIAELIATTDGLPVSRADLFLSFITSAIGTYYTEELLEAMKQLEKDVRKRKREGIFVVPPGSPRVYGTFVAVSDMRFYHQCEEAGLHLTHVWFEPVPPEVFNTPPASDIPREQGYEMIFRFQGLGDLCGSSLKQAKYAVEHYKLDGLMIFETMFCRPLCLPAAMIKDYVQKECDNIPVMRLELDAYDSRNYTPEQYRTRLESFAEVLRMRRVMNE</sequence>
<protein>
    <submittedName>
        <fullName evidence="4">2-hydroxyacyl-CoA dehydratase family protein</fullName>
    </submittedName>
</protein>
<organism evidence="4 5">
    <name type="scientific">Acetobacterium wieringae</name>
    <dbReference type="NCBI Taxonomy" id="52694"/>
    <lineage>
        <taxon>Bacteria</taxon>
        <taxon>Bacillati</taxon>
        <taxon>Bacillota</taxon>
        <taxon>Clostridia</taxon>
        <taxon>Eubacteriales</taxon>
        <taxon>Eubacteriaceae</taxon>
        <taxon>Acetobacterium</taxon>
    </lineage>
</organism>
<dbReference type="EMBL" id="CP087994">
    <property type="protein sequence ID" value="UYO63957.1"/>
    <property type="molecule type" value="Genomic_DNA"/>
</dbReference>
<name>A0ABY6HHF8_9FIRM</name>
<reference evidence="4" key="1">
    <citation type="submission" date="2021-11" db="EMBL/GenBank/DDBJ databases">
        <title>Isoprene-degrading acetogen.</title>
        <authorList>
            <person name="Yang Y."/>
            <person name="Jin H."/>
            <person name="Yan J."/>
        </authorList>
    </citation>
    <scope>NUCLEOTIDE SEQUENCE</scope>
    <source>
        <strain evidence="4">Berkeley</strain>
    </source>
</reference>
<evidence type="ECO:0000256" key="1">
    <source>
        <dbReference type="ARBA" id="ARBA00001966"/>
    </source>
</evidence>
<evidence type="ECO:0000313" key="5">
    <source>
        <dbReference type="Proteomes" id="UP001163550"/>
    </source>
</evidence>
<accession>A0ABY6HHF8</accession>
<proteinExistence type="inferred from homology"/>
<dbReference type="InterPro" id="IPR010327">
    <property type="entry name" value="FldB/FldC_alpha/beta"/>
</dbReference>
<evidence type="ECO:0000256" key="3">
    <source>
        <dbReference type="ARBA" id="ARBA00023014"/>
    </source>
</evidence>
<evidence type="ECO:0000256" key="2">
    <source>
        <dbReference type="ARBA" id="ARBA00005806"/>
    </source>
</evidence>
<dbReference type="RefSeq" id="WP_263993046.1">
    <property type="nucleotide sequence ID" value="NZ_CP087994.1"/>
</dbReference>
<dbReference type="Pfam" id="PF06050">
    <property type="entry name" value="HGD-D"/>
    <property type="match status" value="1"/>
</dbReference>
<gene>
    <name evidence="4" type="ORF">LNN31_05940</name>
</gene>
<dbReference type="Gene3D" id="3.40.50.11900">
    <property type="match status" value="1"/>
</dbReference>